<feature type="transmembrane region" description="Helical" evidence="1">
    <location>
        <begin position="9"/>
        <end position="29"/>
    </location>
</feature>
<sequence length="56" mass="6150">MYLSRPTQAVFVIAVLLAIAALLIFLNILPFVAIPSFWIMTTAFVLLLLGNLVKGM</sequence>
<evidence type="ECO:0000256" key="1">
    <source>
        <dbReference type="SAM" id="Phobius"/>
    </source>
</evidence>
<keyword evidence="1" id="KW-0472">Membrane</keyword>
<proteinExistence type="predicted"/>
<feature type="transmembrane region" description="Helical" evidence="1">
    <location>
        <begin position="35"/>
        <end position="53"/>
    </location>
</feature>
<dbReference type="RefSeq" id="WP_181903987.1">
    <property type="nucleotide sequence ID" value="NZ_UEYP01000004.1"/>
</dbReference>
<keyword evidence="3" id="KW-1185">Reference proteome</keyword>
<accession>A0A376AIA1</accession>
<keyword evidence="1" id="KW-1133">Transmembrane helix</keyword>
<name>A0A376AIA1_9HYPH</name>
<protein>
    <submittedName>
        <fullName evidence="2">Uncharacterized protein</fullName>
    </submittedName>
</protein>
<organism evidence="2 3">
    <name type="scientific">Ciceribacter selenitireducens ATCC BAA-1503</name>
    <dbReference type="NCBI Taxonomy" id="1336235"/>
    <lineage>
        <taxon>Bacteria</taxon>
        <taxon>Pseudomonadati</taxon>
        <taxon>Pseudomonadota</taxon>
        <taxon>Alphaproteobacteria</taxon>
        <taxon>Hyphomicrobiales</taxon>
        <taxon>Rhizobiaceae</taxon>
        <taxon>Ciceribacter</taxon>
    </lineage>
</organism>
<gene>
    <name evidence="2" type="ORF">RHIZ70_3118</name>
</gene>
<evidence type="ECO:0000313" key="2">
    <source>
        <dbReference type="EMBL" id="SSC67410.1"/>
    </source>
</evidence>
<dbReference type="EMBL" id="UEYP01000004">
    <property type="protein sequence ID" value="SSC67410.1"/>
    <property type="molecule type" value="Genomic_DNA"/>
</dbReference>
<dbReference type="Proteomes" id="UP000254764">
    <property type="component" value="Unassembled WGS sequence"/>
</dbReference>
<reference evidence="3" key="1">
    <citation type="submission" date="2018-07" db="EMBL/GenBank/DDBJ databases">
        <authorList>
            <person name="Peiro R."/>
            <person name="Begona"/>
            <person name="Cbmso G."/>
            <person name="Lopez M."/>
            <person name="Gonzalez S."/>
        </authorList>
    </citation>
    <scope>NUCLEOTIDE SEQUENCE [LARGE SCALE GENOMIC DNA]</scope>
</reference>
<evidence type="ECO:0000313" key="3">
    <source>
        <dbReference type="Proteomes" id="UP000254764"/>
    </source>
</evidence>
<keyword evidence="1" id="KW-0812">Transmembrane</keyword>
<dbReference type="AlphaFoldDB" id="A0A376AIA1"/>